<evidence type="ECO:0000256" key="1">
    <source>
        <dbReference type="SAM" id="Coils"/>
    </source>
</evidence>
<dbReference type="AlphaFoldDB" id="A0A7J6XHU4"/>
<name>A0A7J6XHU4_THATH</name>
<proteinExistence type="predicted"/>
<gene>
    <name evidence="2" type="ORF">FRX31_002002</name>
</gene>
<reference evidence="2 3" key="1">
    <citation type="submission" date="2020-06" db="EMBL/GenBank/DDBJ databases">
        <title>Transcriptomic and genomic resources for Thalictrum thalictroides and T. hernandezii: Facilitating candidate gene discovery in an emerging model plant lineage.</title>
        <authorList>
            <person name="Arias T."/>
            <person name="Riano-Pachon D.M."/>
            <person name="Di Stilio V.S."/>
        </authorList>
    </citation>
    <scope>NUCLEOTIDE SEQUENCE [LARGE SCALE GENOMIC DNA]</scope>
    <source>
        <strain evidence="3">cv. WT478/WT964</strain>
        <tissue evidence="2">Leaves</tissue>
    </source>
</reference>
<dbReference type="EMBL" id="JABWDY010000051">
    <property type="protein sequence ID" value="KAF5208412.1"/>
    <property type="molecule type" value="Genomic_DNA"/>
</dbReference>
<sequence>MRVFHETSHKFLVLKTINRTRHPRPFRFEEVCHGDASCNEEVEQAFLMEHRGLPSHVLCLKLCYSEKRLKIWNRRVFGRVEIRLKDIKKELIELQEKLVTFNEAQVQKLHFFEAEDHLINQYNEALMEQATIWSQKNTIGWYRFGDMTQIFSCNGNSNNSKETPKFNSTIIMIEGTS</sequence>
<evidence type="ECO:0000313" key="2">
    <source>
        <dbReference type="EMBL" id="KAF5208412.1"/>
    </source>
</evidence>
<keyword evidence="1" id="KW-0175">Coiled coil</keyword>
<comment type="caution">
    <text evidence="2">The sequence shown here is derived from an EMBL/GenBank/DDBJ whole genome shotgun (WGS) entry which is preliminary data.</text>
</comment>
<feature type="coiled-coil region" evidence="1">
    <location>
        <begin position="77"/>
        <end position="104"/>
    </location>
</feature>
<organism evidence="2 3">
    <name type="scientific">Thalictrum thalictroides</name>
    <name type="common">Rue-anemone</name>
    <name type="synonym">Anemone thalictroides</name>
    <dbReference type="NCBI Taxonomy" id="46969"/>
    <lineage>
        <taxon>Eukaryota</taxon>
        <taxon>Viridiplantae</taxon>
        <taxon>Streptophyta</taxon>
        <taxon>Embryophyta</taxon>
        <taxon>Tracheophyta</taxon>
        <taxon>Spermatophyta</taxon>
        <taxon>Magnoliopsida</taxon>
        <taxon>Ranunculales</taxon>
        <taxon>Ranunculaceae</taxon>
        <taxon>Thalictroideae</taxon>
        <taxon>Thalictrum</taxon>
    </lineage>
</organism>
<accession>A0A7J6XHU4</accession>
<keyword evidence="3" id="KW-1185">Reference proteome</keyword>
<dbReference type="Proteomes" id="UP000554482">
    <property type="component" value="Unassembled WGS sequence"/>
</dbReference>
<protein>
    <submittedName>
        <fullName evidence="2">Uncharacterized protein</fullName>
    </submittedName>
</protein>
<evidence type="ECO:0000313" key="3">
    <source>
        <dbReference type="Proteomes" id="UP000554482"/>
    </source>
</evidence>